<organism evidence="3 4">
    <name type="scientific">[Candida] anglica</name>
    <dbReference type="NCBI Taxonomy" id="148631"/>
    <lineage>
        <taxon>Eukaryota</taxon>
        <taxon>Fungi</taxon>
        <taxon>Dikarya</taxon>
        <taxon>Ascomycota</taxon>
        <taxon>Saccharomycotina</taxon>
        <taxon>Pichiomycetes</taxon>
        <taxon>Debaryomycetaceae</taxon>
        <taxon>Kurtzmaniella</taxon>
    </lineage>
</organism>
<dbReference type="Pfam" id="PF00561">
    <property type="entry name" value="Abhydrolase_1"/>
    <property type="match status" value="1"/>
</dbReference>
<dbReference type="SUPFAM" id="SSF53474">
    <property type="entry name" value="alpha/beta-Hydrolases"/>
    <property type="match status" value="1"/>
</dbReference>
<dbReference type="InterPro" id="IPR029058">
    <property type="entry name" value="AB_hydrolase_fold"/>
</dbReference>
<accession>A0ABP0E7K4</accession>
<evidence type="ECO:0000256" key="1">
    <source>
        <dbReference type="ARBA" id="ARBA00010884"/>
    </source>
</evidence>
<dbReference type="Proteomes" id="UP001497600">
    <property type="component" value="Chromosome B"/>
</dbReference>
<proteinExistence type="inferred from homology"/>
<protein>
    <submittedName>
        <fullName evidence="3">Medium-chain fatty acid ethyl ester synthase/esterase 1</fullName>
    </submittedName>
</protein>
<comment type="similarity">
    <text evidence="1">Belongs to the AB hydrolase superfamily. AB hydrolase 4 family.</text>
</comment>
<reference evidence="3 4" key="1">
    <citation type="submission" date="2024-01" db="EMBL/GenBank/DDBJ databases">
        <authorList>
            <consortium name="Genoscope - CEA"/>
            <person name="William W."/>
        </authorList>
    </citation>
    <scope>NUCLEOTIDE SEQUENCE [LARGE SCALE GENOMIC DNA]</scope>
    <source>
        <strain evidence="3 4">29B2s-10</strain>
    </source>
</reference>
<evidence type="ECO:0000313" key="3">
    <source>
        <dbReference type="EMBL" id="CAK7896078.1"/>
    </source>
</evidence>
<dbReference type="EMBL" id="OZ004254">
    <property type="protein sequence ID" value="CAK7896078.1"/>
    <property type="molecule type" value="Genomic_DNA"/>
</dbReference>
<keyword evidence="4" id="KW-1185">Reference proteome</keyword>
<evidence type="ECO:0000313" key="4">
    <source>
        <dbReference type="Proteomes" id="UP001497600"/>
    </source>
</evidence>
<dbReference type="PANTHER" id="PTHR10794">
    <property type="entry name" value="ABHYDROLASE DOMAIN-CONTAINING PROTEIN"/>
    <property type="match status" value="1"/>
</dbReference>
<feature type="domain" description="AB hydrolase-1" evidence="2">
    <location>
        <begin position="151"/>
        <end position="372"/>
    </location>
</feature>
<gene>
    <name evidence="3" type="primary">EEB1</name>
    <name evidence="3" type="ORF">CAAN4_B03312</name>
</gene>
<dbReference type="InterPro" id="IPR012020">
    <property type="entry name" value="ABHD4"/>
</dbReference>
<dbReference type="InterPro" id="IPR000073">
    <property type="entry name" value="AB_hydrolase_1"/>
</dbReference>
<dbReference type="InterPro" id="IPR050960">
    <property type="entry name" value="AB_hydrolase_4_sf"/>
</dbReference>
<evidence type="ECO:0000259" key="2">
    <source>
        <dbReference type="Pfam" id="PF00561"/>
    </source>
</evidence>
<dbReference type="Gene3D" id="3.40.50.1820">
    <property type="entry name" value="alpha/beta hydrolase"/>
    <property type="match status" value="1"/>
</dbReference>
<sequence>MFFKWGFRANLKIHQSVEDSVELKTKDSKDTEKFSDFIKDLSIIDASKKLWLHPLLFNGTLQTIYYGSVDASSQFKIFYGREIFTYKDGGICSLDYVIPPEPKEKFDQLYKENLPEGWPRLNARSRFFSPEELKERTSHDQDLESTKPICVVLHGLGGGSHEPLIRNLAENLTTGKNKDNWDVVVINSRGCCRTKLVSEVVFSALSTEDIHEVLIELKKRYPTRPIYAVGFSFGACILSRFIAEQGESGENLVKASCLIGCPWDMVDSSDHILKSWSGAYLFSPSVTSFMVKLVKNNYKELSTHNPKLYNKESLERAKKFTHPLEMADEFTCHEVGLSTGLEYYQKGSPQNVMQNIKTPTLILNSTDDPTVGVKLPIEKVNGNPYLCMVETDLGGHLGYVQRNGEFWCSELVEEFFYNFENTFA</sequence>
<dbReference type="PIRSF" id="PIRSF005211">
    <property type="entry name" value="Ab_hydro_YheT"/>
    <property type="match status" value="1"/>
</dbReference>
<dbReference type="PANTHER" id="PTHR10794:SF44">
    <property type="entry name" value="MEDIUM-CHAIN FATTY ACID ETHYL ESTER SYNTHASE_ESTERASE 1-RELATED"/>
    <property type="match status" value="1"/>
</dbReference>
<name>A0ABP0E7K4_9ASCO</name>